<gene>
    <name evidence="2" type="ORF">GL267_06400</name>
</gene>
<protein>
    <submittedName>
        <fullName evidence="2">Uncharacterized protein</fullName>
    </submittedName>
</protein>
<dbReference type="RefSeq" id="WP_163097536.1">
    <property type="nucleotide sequence ID" value="NZ_CP127523.1"/>
</dbReference>
<feature type="region of interest" description="Disordered" evidence="1">
    <location>
        <begin position="1"/>
        <end position="22"/>
    </location>
</feature>
<proteinExistence type="predicted"/>
<evidence type="ECO:0000313" key="2">
    <source>
        <dbReference type="EMBL" id="NDU42287.1"/>
    </source>
</evidence>
<comment type="caution">
    <text evidence="2">The sequence shown here is derived from an EMBL/GenBank/DDBJ whole genome shotgun (WGS) entry which is preliminary data.</text>
</comment>
<organism evidence="2">
    <name type="scientific">Acidithiobacillus ferrianus</name>
    <dbReference type="NCBI Taxonomy" id="2678518"/>
    <lineage>
        <taxon>Bacteria</taxon>
        <taxon>Pseudomonadati</taxon>
        <taxon>Pseudomonadota</taxon>
        <taxon>Acidithiobacillia</taxon>
        <taxon>Acidithiobacillales</taxon>
        <taxon>Acidithiobacillaceae</taxon>
        <taxon>Acidithiobacillus</taxon>
    </lineage>
</organism>
<evidence type="ECO:0000256" key="1">
    <source>
        <dbReference type="SAM" id="MobiDB-lite"/>
    </source>
</evidence>
<accession>A0A845U946</accession>
<dbReference type="AlphaFoldDB" id="A0A845U946"/>
<reference evidence="2" key="1">
    <citation type="submission" date="2019-11" db="EMBL/GenBank/DDBJ databases">
        <title>Acidithiobacillus ferrianus sp. nov.: a facultatively anaerobic and extremely acidophilic chemolithoautotroph.</title>
        <authorList>
            <person name="Norris P.R."/>
            <person name="Falagan C."/>
            <person name="Moya-Beltran A."/>
            <person name="Castro M."/>
            <person name="Quatrini R."/>
            <person name="Johnson D.B."/>
        </authorList>
    </citation>
    <scope>NUCLEOTIDE SEQUENCE [LARGE SCALE GENOMIC DNA]</scope>
    <source>
        <strain evidence="2">MG</strain>
    </source>
</reference>
<dbReference type="EMBL" id="WNJL01000028">
    <property type="protein sequence ID" value="NDU42287.1"/>
    <property type="molecule type" value="Genomic_DNA"/>
</dbReference>
<name>A0A845U946_9PROT</name>
<sequence length="140" mass="15194">MSKSGMAGLSLQTSCQPDMEESHGSQSSLWKAVCAVNRSGHKGWQKAVRLVIWIPEAVEALAWQAATERVSAGTWAGHLLAEAAGDFWENHEAVTAGEGRVLHATATWNEQKGLVSLTWAPMEWLHQAHHGPSQSAPDYP</sequence>